<dbReference type="InterPro" id="IPR018763">
    <property type="entry name" value="DUF2334"/>
</dbReference>
<feature type="signal peptide" evidence="2">
    <location>
        <begin position="1"/>
        <end position="24"/>
    </location>
</feature>
<organism evidence="3 4">
    <name type="scientific">Listeria floridensis FSL S10-1187</name>
    <dbReference type="NCBI Taxonomy" id="1265817"/>
    <lineage>
        <taxon>Bacteria</taxon>
        <taxon>Bacillati</taxon>
        <taxon>Bacillota</taxon>
        <taxon>Bacilli</taxon>
        <taxon>Bacillales</taxon>
        <taxon>Listeriaceae</taxon>
        <taxon>Listeria</taxon>
    </lineage>
</organism>
<evidence type="ECO:0000313" key="4">
    <source>
        <dbReference type="Proteomes" id="UP000019249"/>
    </source>
</evidence>
<evidence type="ECO:0008006" key="5">
    <source>
        <dbReference type="Google" id="ProtNLM"/>
    </source>
</evidence>
<keyword evidence="4" id="KW-1185">Reference proteome</keyword>
<proteinExistence type="predicted"/>
<evidence type="ECO:0000256" key="2">
    <source>
        <dbReference type="SAM" id="SignalP"/>
    </source>
</evidence>
<dbReference type="Proteomes" id="UP000019249">
    <property type="component" value="Unassembled WGS sequence"/>
</dbReference>
<reference evidence="3 4" key="1">
    <citation type="journal article" date="2014" name="Int. J. Syst. Evol. Microbiol.">
        <title>Listeria floridensis sp. nov., Listeria aquatica sp. nov., Listeria cornellensis sp. nov., Listeria riparia sp. nov. and Listeria grandensis sp. nov., from agricultural and natural environments.</title>
        <authorList>
            <person name="den Bakker H.C."/>
            <person name="Warchocki S."/>
            <person name="Wright E.M."/>
            <person name="Allred A.F."/>
            <person name="Ahlstrom C."/>
            <person name="Manuel C.S."/>
            <person name="Stasiewicz M.J."/>
            <person name="Burrell A."/>
            <person name="Roof S."/>
            <person name="Strawn L."/>
            <person name="Fortes E.D."/>
            <person name="Nightingale K.K."/>
            <person name="Kephart D."/>
            <person name="Wiedmann M."/>
        </authorList>
    </citation>
    <scope>NUCLEOTIDE SEQUENCE [LARGE SCALE GENOMIC DNA]</scope>
    <source>
        <strain evidence="3 4">FSL S10-1187</strain>
    </source>
</reference>
<keyword evidence="1" id="KW-1133">Transmembrane helix</keyword>
<feature type="transmembrane region" description="Helical" evidence="1">
    <location>
        <begin position="473"/>
        <end position="493"/>
    </location>
</feature>
<accession>A0ABN0REI4</accession>
<comment type="caution">
    <text evidence="3">The sequence shown here is derived from an EMBL/GenBank/DDBJ whole genome shotgun (WGS) entry which is preliminary data.</text>
</comment>
<evidence type="ECO:0000313" key="3">
    <source>
        <dbReference type="EMBL" id="EUJ31266.1"/>
    </source>
</evidence>
<feature type="chain" id="PRO_5046222129" description="DUF2334 domain-containing protein" evidence="2">
    <location>
        <begin position="25"/>
        <end position="502"/>
    </location>
</feature>
<name>A0ABN0REI4_9LIST</name>
<protein>
    <recommendedName>
        <fullName evidence="5">DUF2334 domain-containing protein</fullName>
    </recommendedName>
</protein>
<dbReference type="EMBL" id="AODF01000019">
    <property type="protein sequence ID" value="EUJ31266.1"/>
    <property type="molecule type" value="Genomic_DNA"/>
</dbReference>
<gene>
    <name evidence="3" type="ORF">MFLO_09467</name>
</gene>
<keyword evidence="1" id="KW-0812">Transmembrane</keyword>
<sequence>MANKRFFLILLAILLLAFPLDGHAKEAEHPDTLVIYDSLGKESQNKDNVETLMRMLASAGKTVKLASIREKFDLNVYQHIIVLKNKPDALPEQISAALEQAETPIMLVGENPPEWFSNRMHLTTHDVQDVSLGLKNAEGRELTPFLVKEATIITDFQGEKIGSLHTDEFSNQAFAVKQGQDIYTSFFWKGTPSELAFLDVVQKFYGLKVSRAQFVVIRDVNPFVDFERVKKTADAFYEAGIPFVISAGPVFENTKLPAAKNYANLLKYVETRGGRMVLNVPVVTYGDSPQGELTSVMKTAIRFFAENEVAPLGVSAENYWLRDQVYQTEGLSPFSAGIFFPDERVIFTKETNQTVALDSAPYYIDGSDYEGMLDTLSEKRSFPVDIAIGFSLFKTDHALKEAVKWLKMLSLNDFADVDRKVTTSEDQIIAENGYITIDGAALDPNMQEDKLASASKQKEAASLTGFFSVQSKVFSVIISITLFVFVVLFIFGYQMYRRKYMK</sequence>
<keyword evidence="2" id="KW-0732">Signal</keyword>
<evidence type="ECO:0000256" key="1">
    <source>
        <dbReference type="SAM" id="Phobius"/>
    </source>
</evidence>
<dbReference type="Pfam" id="PF10096">
    <property type="entry name" value="DUF2334"/>
    <property type="match status" value="1"/>
</dbReference>
<dbReference type="RefSeq" id="WP_036097460.1">
    <property type="nucleotide sequence ID" value="NZ_AODF01000019.1"/>
</dbReference>
<keyword evidence="1" id="KW-0472">Membrane</keyword>